<dbReference type="InterPro" id="IPR013766">
    <property type="entry name" value="Thioredoxin_domain"/>
</dbReference>
<comment type="caution">
    <text evidence="2">The sequence shown here is derived from an EMBL/GenBank/DDBJ whole genome shotgun (WGS) entry which is preliminary data.</text>
</comment>
<sequence length="113" mass="12453">MTGWQGLDEFGFDHVLADTAGTALVMFGQPACGACRGWYQWLPQWLGNGEARLFYVDVARAQALANRFELFQLPAFALYRHGEFHCRFAASFQADAVRAALAAALLAPAEEEP</sequence>
<dbReference type="SUPFAM" id="SSF52833">
    <property type="entry name" value="Thioredoxin-like"/>
    <property type="match status" value="1"/>
</dbReference>
<reference evidence="2 3" key="1">
    <citation type="submission" date="2018-10" db="EMBL/GenBank/DDBJ databases">
        <title>Genomic Encyclopedia of Type Strains, Phase IV (KMG-IV): sequencing the most valuable type-strain genomes for metagenomic binning, comparative biology and taxonomic classification.</title>
        <authorList>
            <person name="Goeker M."/>
        </authorList>
    </citation>
    <scope>NUCLEOTIDE SEQUENCE [LARGE SCALE GENOMIC DNA]</scope>
    <source>
        <strain evidence="2 3">DSM 3303</strain>
    </source>
</reference>
<name>A0A495B3D2_VOGIN</name>
<dbReference type="InterPro" id="IPR036249">
    <property type="entry name" value="Thioredoxin-like_sf"/>
</dbReference>
<dbReference type="CDD" id="cd02947">
    <property type="entry name" value="TRX_family"/>
    <property type="match status" value="1"/>
</dbReference>
<gene>
    <name evidence="2" type="ORF">C8E02_2855</name>
</gene>
<evidence type="ECO:0000259" key="1">
    <source>
        <dbReference type="Pfam" id="PF00085"/>
    </source>
</evidence>
<proteinExistence type="predicted"/>
<dbReference type="Gene3D" id="3.40.30.10">
    <property type="entry name" value="Glutaredoxin"/>
    <property type="match status" value="1"/>
</dbReference>
<evidence type="ECO:0000313" key="3">
    <source>
        <dbReference type="Proteomes" id="UP000279384"/>
    </source>
</evidence>
<protein>
    <submittedName>
        <fullName evidence="2">Thioredoxin</fullName>
    </submittedName>
</protein>
<dbReference type="EMBL" id="RBID01000017">
    <property type="protein sequence ID" value="RKQ55477.1"/>
    <property type="molecule type" value="Genomic_DNA"/>
</dbReference>
<evidence type="ECO:0000313" key="2">
    <source>
        <dbReference type="EMBL" id="RKQ55477.1"/>
    </source>
</evidence>
<dbReference type="Pfam" id="PF00085">
    <property type="entry name" value="Thioredoxin"/>
    <property type="match status" value="1"/>
</dbReference>
<dbReference type="Proteomes" id="UP000279384">
    <property type="component" value="Unassembled WGS sequence"/>
</dbReference>
<dbReference type="AlphaFoldDB" id="A0A495B3D2"/>
<dbReference type="RefSeq" id="WP_120811657.1">
    <property type="nucleotide sequence ID" value="NZ_RBID01000017.1"/>
</dbReference>
<feature type="domain" description="Thioredoxin" evidence="1">
    <location>
        <begin position="11"/>
        <end position="100"/>
    </location>
</feature>
<organism evidence="2 3">
    <name type="scientific">Vogesella indigofera</name>
    <name type="common">Pseudomonas indigofera</name>
    <dbReference type="NCBI Taxonomy" id="45465"/>
    <lineage>
        <taxon>Bacteria</taxon>
        <taxon>Pseudomonadati</taxon>
        <taxon>Pseudomonadota</taxon>
        <taxon>Betaproteobacteria</taxon>
        <taxon>Neisseriales</taxon>
        <taxon>Chromobacteriaceae</taxon>
        <taxon>Vogesella</taxon>
    </lineage>
</organism>
<accession>A0A495B3D2</accession>